<evidence type="ECO:0000256" key="1">
    <source>
        <dbReference type="ARBA" id="ARBA00005622"/>
    </source>
</evidence>
<evidence type="ECO:0000256" key="2">
    <source>
        <dbReference type="ARBA" id="ARBA00022801"/>
    </source>
</evidence>
<name>A0ABX2IDK0_9RHOO</name>
<dbReference type="PANTHER" id="PTHR40841:SF2">
    <property type="entry name" value="SIDEROPHORE-DEGRADING ESTERASE (EUROFUNG)"/>
    <property type="match status" value="1"/>
</dbReference>
<evidence type="ECO:0000313" key="3">
    <source>
        <dbReference type="EMBL" id="NSL54543.1"/>
    </source>
</evidence>
<dbReference type="GO" id="GO:0016787">
    <property type="term" value="F:hydrolase activity"/>
    <property type="evidence" value="ECO:0007669"/>
    <property type="project" value="UniProtKB-KW"/>
</dbReference>
<dbReference type="SUPFAM" id="SSF53474">
    <property type="entry name" value="alpha/beta-Hydrolases"/>
    <property type="match status" value="1"/>
</dbReference>
<keyword evidence="4" id="KW-1185">Reference proteome</keyword>
<protein>
    <submittedName>
        <fullName evidence="3">Alpha/beta hydrolase</fullName>
    </submittedName>
</protein>
<dbReference type="InterPro" id="IPR052558">
    <property type="entry name" value="Siderophore_Hydrolase_D"/>
</dbReference>
<keyword evidence="2 3" id="KW-0378">Hydrolase</keyword>
<proteinExistence type="inferred from homology"/>
<sequence length="327" mass="35914">MESMVFLWCGGVVAFLFRLAVIMCGLIVLNPVSAALEPVPVSWQAAQLPRSLSFELDSKYTGQRYRIVLGLPHAAAPAEGYPVLWALDGLASVPIMEFVRPRPLLPSDNAAWREKIGHEPAGLIVGVGYASGDAMDVNGRALDYTPALPAGTRTGDLLSARHGGEAAFLQFLVLELRPLLARHFPLDAQRHTLFGFSYGGLFALQTLSTQPQHFQRYWAASPSVWFGEGHLLKHFPARLKTLSLTQPTRLMLTVGRDEQYPASFASEETKKRLQVRAMVDNAEAVAALLRAAELPALQFDAMIVPGHDHHDMLMHGARRVVEFAFAP</sequence>
<evidence type="ECO:0000313" key="4">
    <source>
        <dbReference type="Proteomes" id="UP000778523"/>
    </source>
</evidence>
<dbReference type="EMBL" id="JABCSC020000001">
    <property type="protein sequence ID" value="NSL54543.1"/>
    <property type="molecule type" value="Genomic_DNA"/>
</dbReference>
<dbReference type="Gene3D" id="3.40.50.1820">
    <property type="entry name" value="alpha/beta hydrolase"/>
    <property type="match status" value="1"/>
</dbReference>
<dbReference type="PANTHER" id="PTHR40841">
    <property type="entry name" value="SIDEROPHORE TRIACETYLFUSARININE C ESTERASE"/>
    <property type="match status" value="1"/>
</dbReference>
<dbReference type="InterPro" id="IPR029058">
    <property type="entry name" value="AB_hydrolase_fold"/>
</dbReference>
<accession>A0ABX2IDK0</accession>
<dbReference type="Pfam" id="PF00756">
    <property type="entry name" value="Esterase"/>
    <property type="match status" value="1"/>
</dbReference>
<reference evidence="3 4" key="1">
    <citation type="submission" date="2020-06" db="EMBL/GenBank/DDBJ databases">
        <title>Draft genome of Uliginosibacterium sp. IMCC34675.</title>
        <authorList>
            <person name="Song J."/>
        </authorList>
    </citation>
    <scope>NUCLEOTIDE SEQUENCE [LARGE SCALE GENOMIC DNA]</scope>
    <source>
        <strain evidence="3 4">IMCC34675</strain>
    </source>
</reference>
<comment type="similarity">
    <text evidence="1">Belongs to the esterase D family.</text>
</comment>
<comment type="caution">
    <text evidence="3">The sequence shown here is derived from an EMBL/GenBank/DDBJ whole genome shotgun (WGS) entry which is preliminary data.</text>
</comment>
<dbReference type="InterPro" id="IPR000801">
    <property type="entry name" value="Esterase-like"/>
</dbReference>
<dbReference type="Proteomes" id="UP000778523">
    <property type="component" value="Unassembled WGS sequence"/>
</dbReference>
<gene>
    <name evidence="3" type="ORF">HJ583_005875</name>
</gene>
<organism evidence="3 4">
    <name type="scientific">Uliginosibacterium aquaticum</name>
    <dbReference type="NCBI Taxonomy" id="2731212"/>
    <lineage>
        <taxon>Bacteria</taxon>
        <taxon>Pseudomonadati</taxon>
        <taxon>Pseudomonadota</taxon>
        <taxon>Betaproteobacteria</taxon>
        <taxon>Rhodocyclales</taxon>
        <taxon>Zoogloeaceae</taxon>
        <taxon>Uliginosibacterium</taxon>
    </lineage>
</organism>